<dbReference type="Proteomes" id="UP000186817">
    <property type="component" value="Unassembled WGS sequence"/>
</dbReference>
<evidence type="ECO:0000313" key="2">
    <source>
        <dbReference type="EMBL" id="OLP98979.1"/>
    </source>
</evidence>
<protein>
    <submittedName>
        <fullName evidence="2">Uncharacterized protein</fullName>
    </submittedName>
</protein>
<keyword evidence="3" id="KW-1185">Reference proteome</keyword>
<evidence type="ECO:0000313" key="3">
    <source>
        <dbReference type="Proteomes" id="UP000186817"/>
    </source>
</evidence>
<gene>
    <name evidence="2" type="ORF">AK812_SmicGene18489</name>
</gene>
<organism evidence="2 3">
    <name type="scientific">Symbiodinium microadriaticum</name>
    <name type="common">Dinoflagellate</name>
    <name type="synonym">Zooxanthella microadriatica</name>
    <dbReference type="NCBI Taxonomy" id="2951"/>
    <lineage>
        <taxon>Eukaryota</taxon>
        <taxon>Sar</taxon>
        <taxon>Alveolata</taxon>
        <taxon>Dinophyceae</taxon>
        <taxon>Suessiales</taxon>
        <taxon>Symbiodiniaceae</taxon>
        <taxon>Symbiodinium</taxon>
    </lineage>
</organism>
<dbReference type="EMBL" id="LSRX01000378">
    <property type="protein sequence ID" value="OLP98979.1"/>
    <property type="molecule type" value="Genomic_DNA"/>
</dbReference>
<feature type="region of interest" description="Disordered" evidence="1">
    <location>
        <begin position="1"/>
        <end position="44"/>
    </location>
</feature>
<comment type="caution">
    <text evidence="2">The sequence shown here is derived from an EMBL/GenBank/DDBJ whole genome shotgun (WGS) entry which is preliminary data.</text>
</comment>
<dbReference type="AlphaFoldDB" id="A0A1Q9DUX5"/>
<evidence type="ECO:0000256" key="1">
    <source>
        <dbReference type="SAM" id="MobiDB-lite"/>
    </source>
</evidence>
<accession>A0A1Q9DUX5</accession>
<name>A0A1Q9DUX5_SYMMI</name>
<proteinExistence type="predicted"/>
<reference evidence="2 3" key="1">
    <citation type="submission" date="2016-02" db="EMBL/GenBank/DDBJ databases">
        <title>Genome analysis of coral dinoflagellate symbionts highlights evolutionary adaptations to a symbiotic lifestyle.</title>
        <authorList>
            <person name="Aranda M."/>
            <person name="Li Y."/>
            <person name="Liew Y.J."/>
            <person name="Baumgarten S."/>
            <person name="Simakov O."/>
            <person name="Wilson M."/>
            <person name="Piel J."/>
            <person name="Ashoor H."/>
            <person name="Bougouffa S."/>
            <person name="Bajic V.B."/>
            <person name="Ryu T."/>
            <person name="Ravasi T."/>
            <person name="Bayer T."/>
            <person name="Micklem G."/>
            <person name="Kim H."/>
            <person name="Bhak J."/>
            <person name="Lajeunesse T.C."/>
            <person name="Voolstra C.R."/>
        </authorList>
    </citation>
    <scope>NUCLEOTIDE SEQUENCE [LARGE SCALE GENOMIC DNA]</scope>
    <source>
        <strain evidence="2 3">CCMP2467</strain>
    </source>
</reference>
<sequence>MSQHLEKPLAGPFGASRPQGSTAALPRLQRRKAKPLLPVMRSTKSNEELKSLKIKISTKHSGDKTWDNRKDDVDQAITALEDFFGVLRQHEAESVPSDVTSDCTELVATFHSVVDQAANHDKGSKALLKKVHGLME</sequence>
<dbReference type="OrthoDB" id="437475at2759"/>